<keyword evidence="3" id="KW-1185">Reference proteome</keyword>
<feature type="compositionally biased region" description="Basic and acidic residues" evidence="1">
    <location>
        <begin position="107"/>
        <end position="117"/>
    </location>
</feature>
<reference evidence="2" key="2">
    <citation type="submission" date="2022-01" db="EMBL/GenBank/DDBJ databases">
        <authorList>
            <person name="Yamashiro T."/>
            <person name="Shiraishi A."/>
            <person name="Satake H."/>
            <person name="Nakayama K."/>
        </authorList>
    </citation>
    <scope>NUCLEOTIDE SEQUENCE</scope>
</reference>
<dbReference type="Proteomes" id="UP001151760">
    <property type="component" value="Unassembled WGS sequence"/>
</dbReference>
<protein>
    <recommendedName>
        <fullName evidence="4">Reverse transcriptase domain-containing protein</fullName>
    </recommendedName>
</protein>
<sequence>MPEDSRVLIILGRPFLATARAMIDVFNKKITLRVGDDEVIFDVDQSIKRPTTEDDECYGIDDLDETINEEAQEVLTNEEPDSFLSRRIEKSIDQSDLECWESTSSNEKNDLDSENSIRRINSVNTPYPVTQGISNGDDVKSEHIYSASANEIDEKKPELKNLPQHLE</sequence>
<gene>
    <name evidence="2" type="ORF">Tco_0707362</name>
</gene>
<proteinExistence type="predicted"/>
<dbReference type="EMBL" id="BQNB010010237">
    <property type="protein sequence ID" value="GJS74521.1"/>
    <property type="molecule type" value="Genomic_DNA"/>
</dbReference>
<feature type="region of interest" description="Disordered" evidence="1">
    <location>
        <begin position="93"/>
        <end position="167"/>
    </location>
</feature>
<evidence type="ECO:0000313" key="2">
    <source>
        <dbReference type="EMBL" id="GJS74521.1"/>
    </source>
</evidence>
<reference evidence="2" key="1">
    <citation type="journal article" date="2022" name="Int. J. Mol. Sci.">
        <title>Draft Genome of Tanacetum Coccineum: Genomic Comparison of Closely Related Tanacetum-Family Plants.</title>
        <authorList>
            <person name="Yamashiro T."/>
            <person name="Shiraishi A."/>
            <person name="Nakayama K."/>
            <person name="Satake H."/>
        </authorList>
    </citation>
    <scope>NUCLEOTIDE SEQUENCE</scope>
</reference>
<dbReference type="PANTHER" id="PTHR33067:SF35">
    <property type="entry name" value="ASPARTIC PEPTIDASE DDI1-TYPE DOMAIN-CONTAINING PROTEIN"/>
    <property type="match status" value="1"/>
</dbReference>
<evidence type="ECO:0000256" key="1">
    <source>
        <dbReference type="SAM" id="MobiDB-lite"/>
    </source>
</evidence>
<evidence type="ECO:0000313" key="3">
    <source>
        <dbReference type="Proteomes" id="UP001151760"/>
    </source>
</evidence>
<evidence type="ECO:0008006" key="4">
    <source>
        <dbReference type="Google" id="ProtNLM"/>
    </source>
</evidence>
<organism evidence="2 3">
    <name type="scientific">Tanacetum coccineum</name>
    <dbReference type="NCBI Taxonomy" id="301880"/>
    <lineage>
        <taxon>Eukaryota</taxon>
        <taxon>Viridiplantae</taxon>
        <taxon>Streptophyta</taxon>
        <taxon>Embryophyta</taxon>
        <taxon>Tracheophyta</taxon>
        <taxon>Spermatophyta</taxon>
        <taxon>Magnoliopsida</taxon>
        <taxon>eudicotyledons</taxon>
        <taxon>Gunneridae</taxon>
        <taxon>Pentapetalae</taxon>
        <taxon>asterids</taxon>
        <taxon>campanulids</taxon>
        <taxon>Asterales</taxon>
        <taxon>Asteraceae</taxon>
        <taxon>Asteroideae</taxon>
        <taxon>Anthemideae</taxon>
        <taxon>Anthemidinae</taxon>
        <taxon>Tanacetum</taxon>
    </lineage>
</organism>
<accession>A0ABQ4YBK5</accession>
<feature type="compositionally biased region" description="Polar residues" evidence="1">
    <location>
        <begin position="118"/>
        <end position="134"/>
    </location>
</feature>
<comment type="caution">
    <text evidence="2">The sequence shown here is derived from an EMBL/GenBank/DDBJ whole genome shotgun (WGS) entry which is preliminary data.</text>
</comment>
<name>A0ABQ4YBK5_9ASTR</name>
<dbReference type="PANTHER" id="PTHR33067">
    <property type="entry name" value="RNA-DIRECTED DNA POLYMERASE-RELATED"/>
    <property type="match status" value="1"/>
</dbReference>